<dbReference type="Proteomes" id="UP001595075">
    <property type="component" value="Unassembled WGS sequence"/>
</dbReference>
<accession>A0ABR4CJT7</accession>
<evidence type="ECO:0000313" key="4">
    <source>
        <dbReference type="Proteomes" id="UP001595075"/>
    </source>
</evidence>
<protein>
    <recommendedName>
        <fullName evidence="5">MT-A70-domain-containing protein</fullName>
    </recommendedName>
</protein>
<dbReference type="InterPro" id="IPR007757">
    <property type="entry name" value="MT-A70-like"/>
</dbReference>
<dbReference type="EMBL" id="JAZHXI010000006">
    <property type="protein sequence ID" value="KAL2070220.1"/>
    <property type="molecule type" value="Genomic_DNA"/>
</dbReference>
<comment type="caution">
    <text evidence="3">The sequence shown here is derived from an EMBL/GenBank/DDBJ whole genome shotgun (WGS) entry which is preliminary data.</text>
</comment>
<organism evidence="3 4">
    <name type="scientific">Oculimacula yallundae</name>
    <dbReference type="NCBI Taxonomy" id="86028"/>
    <lineage>
        <taxon>Eukaryota</taxon>
        <taxon>Fungi</taxon>
        <taxon>Dikarya</taxon>
        <taxon>Ascomycota</taxon>
        <taxon>Pezizomycotina</taxon>
        <taxon>Leotiomycetes</taxon>
        <taxon>Helotiales</taxon>
        <taxon>Ploettnerulaceae</taxon>
        <taxon>Oculimacula</taxon>
    </lineage>
</organism>
<gene>
    <name evidence="3" type="ORF">VTL71DRAFT_13246</name>
</gene>
<dbReference type="InterPro" id="IPR029063">
    <property type="entry name" value="SAM-dependent_MTases_sf"/>
</dbReference>
<dbReference type="PANTHER" id="PTHR12829">
    <property type="entry name" value="N6-ADENOSINE-METHYLTRANSFERASE"/>
    <property type="match status" value="1"/>
</dbReference>
<proteinExistence type="inferred from homology"/>
<dbReference type="PANTHER" id="PTHR12829:SF4">
    <property type="entry name" value="N(6)-ADENINE-SPECIFIC METHYLTRANSFERASE METTL4"/>
    <property type="match status" value="1"/>
</dbReference>
<sequence>MDHGIIHQNPTSTILLVDIPHSIEAAQYLSSDHKLPSRRLISSKPLSHPYPSLEPKSQKAKAAIKPLSLQELLLVKHLEFALREVKEGWKGEWCLPRVIEDGSSSLEQGVQERSRKRMKLDQEPDEAIQNTDRPSPFYSRRNTLDHNHDTEAPGLFYSNPTSEMQSIQFPSAETIFYIPPHSTFLSGLIPQSLPTLLTPISTPPRFNLITLDPPWPNRSARRKASYNLSSSPVQIRDLLSSIPIHDLLAEDGLVAIWITNRDSFREMVIGEGGLFEEWDVRSIEEWVWLKVTGEGEPICGLDGTWRKPWEVCRVGRRRKRDEKVWSQGEWDGDVNGDIKRRVIIGVPDLHSRKPNLRFLFKKVMGNGMGTEIDENGGDGKEYEALEIFARNLTAGWWSWGNEVLKFQNEECWIDGQMDEQIAHIT</sequence>
<evidence type="ECO:0000256" key="2">
    <source>
        <dbReference type="SAM" id="MobiDB-lite"/>
    </source>
</evidence>
<evidence type="ECO:0000256" key="1">
    <source>
        <dbReference type="PROSITE-ProRule" id="PRU00489"/>
    </source>
</evidence>
<evidence type="ECO:0008006" key="5">
    <source>
        <dbReference type="Google" id="ProtNLM"/>
    </source>
</evidence>
<reference evidence="3 4" key="1">
    <citation type="journal article" date="2024" name="Commun. Biol.">
        <title>Comparative genomic analysis of thermophilic fungi reveals convergent evolutionary adaptations and gene losses.</title>
        <authorList>
            <person name="Steindorff A.S."/>
            <person name="Aguilar-Pontes M.V."/>
            <person name="Robinson A.J."/>
            <person name="Andreopoulos B."/>
            <person name="LaButti K."/>
            <person name="Kuo A."/>
            <person name="Mondo S."/>
            <person name="Riley R."/>
            <person name="Otillar R."/>
            <person name="Haridas S."/>
            <person name="Lipzen A."/>
            <person name="Grimwood J."/>
            <person name="Schmutz J."/>
            <person name="Clum A."/>
            <person name="Reid I.D."/>
            <person name="Moisan M.C."/>
            <person name="Butler G."/>
            <person name="Nguyen T.T.M."/>
            <person name="Dewar K."/>
            <person name="Conant G."/>
            <person name="Drula E."/>
            <person name="Henrissat B."/>
            <person name="Hansel C."/>
            <person name="Singer S."/>
            <person name="Hutchinson M.I."/>
            <person name="de Vries R.P."/>
            <person name="Natvig D.O."/>
            <person name="Powell A.J."/>
            <person name="Tsang A."/>
            <person name="Grigoriev I.V."/>
        </authorList>
    </citation>
    <scope>NUCLEOTIDE SEQUENCE [LARGE SCALE GENOMIC DNA]</scope>
    <source>
        <strain evidence="3 4">CBS 494.80</strain>
    </source>
</reference>
<dbReference type="SUPFAM" id="SSF53335">
    <property type="entry name" value="S-adenosyl-L-methionine-dependent methyltransferases"/>
    <property type="match status" value="1"/>
</dbReference>
<dbReference type="PROSITE" id="PS51143">
    <property type="entry name" value="MT_A70"/>
    <property type="match status" value="1"/>
</dbReference>
<name>A0ABR4CJT7_9HELO</name>
<keyword evidence="4" id="KW-1185">Reference proteome</keyword>
<dbReference type="Pfam" id="PF05063">
    <property type="entry name" value="MT-A70"/>
    <property type="match status" value="1"/>
</dbReference>
<feature type="region of interest" description="Disordered" evidence="2">
    <location>
        <begin position="104"/>
        <end position="138"/>
    </location>
</feature>
<evidence type="ECO:0000313" key="3">
    <source>
        <dbReference type="EMBL" id="KAL2070220.1"/>
    </source>
</evidence>
<comment type="similarity">
    <text evidence="1">Belongs to the MT-A70-like family.</text>
</comment>